<feature type="transmembrane region" description="Helical" evidence="1">
    <location>
        <begin position="433"/>
        <end position="454"/>
    </location>
</feature>
<feature type="transmembrane region" description="Helical" evidence="1">
    <location>
        <begin position="395"/>
        <end position="413"/>
    </location>
</feature>
<dbReference type="Proteomes" id="UP000239406">
    <property type="component" value="Unassembled WGS sequence"/>
</dbReference>
<keyword evidence="1" id="KW-1133">Transmembrane helix</keyword>
<feature type="transmembrane region" description="Helical" evidence="1">
    <location>
        <begin position="236"/>
        <end position="257"/>
    </location>
</feature>
<dbReference type="AlphaFoldDB" id="A0A2S5T7I9"/>
<keyword evidence="1" id="KW-0812">Transmembrane</keyword>
<organism evidence="2 4">
    <name type="scientific">Caldimonas thermodepolymerans</name>
    <dbReference type="NCBI Taxonomy" id="215580"/>
    <lineage>
        <taxon>Bacteria</taxon>
        <taxon>Pseudomonadati</taxon>
        <taxon>Pseudomonadota</taxon>
        <taxon>Betaproteobacteria</taxon>
        <taxon>Burkholderiales</taxon>
        <taxon>Sphaerotilaceae</taxon>
        <taxon>Caldimonas</taxon>
    </lineage>
</organism>
<sequence>MNQPTPAIVTQRAAQRLPRLALLLFCAAYVIPGLFGRDPWRSADLTAFGFMHSLARGGADLWHPVVGGVPPEVGLFPYWLGAAFIHLLGGVLDPAVAARVPFALLLVAVLMLTWYTTYHLARSEAAQPVAFAFGGEAHPVDYARAIADGALLALVATLGLLQLGHETTPELLQLTGVGLYTYGLAANQHRSLQSRLAMLAALPLMAGSGAPTIGLALGAVGLLTCLRSELPQTRRFAPWVGAALLLGALTATAFDAWQWKLSASSPRQLVRLLVWFTWPTWPLVAWTLWRWRSHLLKRHIAVPLSTALVALASCVLMNGSDRALLLALPSLAVLAAFSLPTLRRGVASAIDWFSVFFFSTCALALWVIYASMQVGVPAKPLMNIRKLAPGFEPQFSLPALLAALLGTLAWVWLVRWRAGRNREVLWRSLVLPGSGVALCWLLLMTLGLPVLDYARSERPLVERLSAHLPPAACVVARDLPRYQVAALEALGGFRVVDERAAGAQACDHLLVLGGRTRTAPAGWQFVARERRPTDRNEFTYVYRRDPAPR</sequence>
<keyword evidence="3" id="KW-0808">Transferase</keyword>
<dbReference type="GO" id="GO:0016740">
    <property type="term" value="F:transferase activity"/>
    <property type="evidence" value="ECO:0007669"/>
    <property type="project" value="UniProtKB-KW"/>
</dbReference>
<dbReference type="Proteomes" id="UP000294772">
    <property type="component" value="Unassembled WGS sequence"/>
</dbReference>
<feature type="transmembrane region" description="Helical" evidence="1">
    <location>
        <begin position="269"/>
        <end position="289"/>
    </location>
</feature>
<keyword evidence="1" id="KW-0472">Membrane</keyword>
<proteinExistence type="predicted"/>
<feature type="transmembrane region" description="Helical" evidence="1">
    <location>
        <begin position="20"/>
        <end position="36"/>
    </location>
</feature>
<feature type="transmembrane region" description="Helical" evidence="1">
    <location>
        <begin position="102"/>
        <end position="121"/>
    </location>
</feature>
<protein>
    <submittedName>
        <fullName evidence="3">4-amino-4-deoxy-L-arabinose transferase-like glycosyltransferase</fullName>
    </submittedName>
</protein>
<feature type="transmembrane region" description="Helical" evidence="1">
    <location>
        <begin position="295"/>
        <end position="316"/>
    </location>
</feature>
<comment type="caution">
    <text evidence="2">The sequence shown here is derived from an EMBL/GenBank/DDBJ whole genome shotgun (WGS) entry which is preliminary data.</text>
</comment>
<feature type="transmembrane region" description="Helical" evidence="1">
    <location>
        <begin position="352"/>
        <end position="374"/>
    </location>
</feature>
<evidence type="ECO:0000313" key="5">
    <source>
        <dbReference type="Proteomes" id="UP000294772"/>
    </source>
</evidence>
<evidence type="ECO:0000313" key="4">
    <source>
        <dbReference type="Proteomes" id="UP000239406"/>
    </source>
</evidence>
<evidence type="ECO:0000313" key="3">
    <source>
        <dbReference type="EMBL" id="TCP09825.1"/>
    </source>
</evidence>
<keyword evidence="4" id="KW-1185">Reference proteome</keyword>
<feature type="transmembrane region" description="Helical" evidence="1">
    <location>
        <begin position="76"/>
        <end position="95"/>
    </location>
</feature>
<accession>A0A2S5T7I9</accession>
<reference evidence="3 5" key="2">
    <citation type="submission" date="2019-03" db="EMBL/GenBank/DDBJ databases">
        <title>Genomic Encyclopedia of Type Strains, Phase IV (KMG-IV): sequencing the most valuable type-strain genomes for metagenomic binning, comparative biology and taxonomic classification.</title>
        <authorList>
            <person name="Goeker M."/>
        </authorList>
    </citation>
    <scope>NUCLEOTIDE SEQUENCE [LARGE SCALE GENOMIC DNA]</scope>
    <source>
        <strain evidence="3 5">DSM 15264</strain>
    </source>
</reference>
<evidence type="ECO:0000313" key="2">
    <source>
        <dbReference type="EMBL" id="PPE70848.1"/>
    </source>
</evidence>
<dbReference type="EMBL" id="PSNY01000004">
    <property type="protein sequence ID" value="PPE70848.1"/>
    <property type="molecule type" value="Genomic_DNA"/>
</dbReference>
<evidence type="ECO:0000256" key="1">
    <source>
        <dbReference type="SAM" id="Phobius"/>
    </source>
</evidence>
<dbReference type="EMBL" id="SLXF01000001">
    <property type="protein sequence ID" value="TCP09825.1"/>
    <property type="molecule type" value="Genomic_DNA"/>
</dbReference>
<feature type="transmembrane region" description="Helical" evidence="1">
    <location>
        <begin position="323"/>
        <end position="340"/>
    </location>
</feature>
<feature type="transmembrane region" description="Helical" evidence="1">
    <location>
        <begin position="196"/>
        <end position="224"/>
    </location>
</feature>
<gene>
    <name evidence="2" type="ORF">C1702_04750</name>
    <name evidence="3" type="ORF">EV676_101404</name>
</gene>
<dbReference type="OrthoDB" id="8556356at2"/>
<name>A0A2S5T7I9_9BURK</name>
<dbReference type="RefSeq" id="WP_104356540.1">
    <property type="nucleotide sequence ID" value="NZ_CP064338.1"/>
</dbReference>
<reference evidence="2 4" key="1">
    <citation type="submission" date="2018-02" db="EMBL/GenBank/DDBJ databases">
        <title>Reclassifiation of [Polyangium] brachysporum DSM 7029 as Guopingzhaonella breviflexa gen. nov., sp. nov., a member of the family Comamonadaceae.</title>
        <authorList>
            <person name="Tang B."/>
        </authorList>
    </citation>
    <scope>NUCLEOTIDE SEQUENCE [LARGE SCALE GENOMIC DNA]</scope>
    <source>
        <strain evidence="2 4">DSM 15344</strain>
    </source>
</reference>